<gene>
    <name evidence="5" type="ORF">SAMN05444401_0939</name>
</gene>
<dbReference type="STRING" id="1121298.SAMN05444401_0939"/>
<dbReference type="PROSITE" id="PS50949">
    <property type="entry name" value="HTH_GNTR"/>
    <property type="match status" value="1"/>
</dbReference>
<dbReference type="InterPro" id="IPR050679">
    <property type="entry name" value="Bact_HTH_transcr_reg"/>
</dbReference>
<dbReference type="PANTHER" id="PTHR44846:SF1">
    <property type="entry name" value="MANNOSYL-D-GLYCERATE TRANSPORT_METABOLISM SYSTEM REPRESSOR MNGR-RELATED"/>
    <property type="match status" value="1"/>
</dbReference>
<dbReference type="SUPFAM" id="SSF64288">
    <property type="entry name" value="Chorismate lyase-like"/>
    <property type="match status" value="1"/>
</dbReference>
<keyword evidence="6" id="KW-1185">Reference proteome</keyword>
<keyword evidence="1" id="KW-0805">Transcription regulation</keyword>
<dbReference type="InterPro" id="IPR000524">
    <property type="entry name" value="Tscrpt_reg_HTH_GntR"/>
</dbReference>
<dbReference type="FunFam" id="1.10.10.10:FF:000079">
    <property type="entry name" value="GntR family transcriptional regulator"/>
    <property type="match status" value="1"/>
</dbReference>
<dbReference type="SMART" id="SM00866">
    <property type="entry name" value="UTRA"/>
    <property type="match status" value="1"/>
</dbReference>
<dbReference type="InterPro" id="IPR028978">
    <property type="entry name" value="Chorismate_lyase_/UTRA_dom_sf"/>
</dbReference>
<dbReference type="Pfam" id="PF00392">
    <property type="entry name" value="GntR"/>
    <property type="match status" value="1"/>
</dbReference>
<feature type="domain" description="HTH gntR-type" evidence="4">
    <location>
        <begin position="8"/>
        <end position="76"/>
    </location>
</feature>
<dbReference type="RefSeq" id="WP_073004090.1">
    <property type="nucleotide sequence ID" value="NZ_FQZO01000001.1"/>
</dbReference>
<dbReference type="PANTHER" id="PTHR44846">
    <property type="entry name" value="MANNOSYL-D-GLYCERATE TRANSPORT/METABOLISM SYSTEM REPRESSOR MNGR-RELATED"/>
    <property type="match status" value="1"/>
</dbReference>
<dbReference type="Pfam" id="PF07702">
    <property type="entry name" value="UTRA"/>
    <property type="match status" value="1"/>
</dbReference>
<sequence length="242" mass="28484">MVDKNSTVPIYIQIEDFIKKNIQEGVYLSGQPLPTERELTELLGVSRMTVRQAISNLVHEGVLYRIRSKGAYVSKQIIEKKMEIESFSEDMKKRGLAPSSKLLSFEEILPDEDIRAKLKLSKNDKIYFLNRLRLANDEPMAIEYCYIPKKYFPDIKKYNLVECSLYKIMKEEYSVKFNYMRQKIKAVDISKRDAEILLDKPKGFGLVSLKIVFDEHENPVEYTETIFNPERYYFDMIIFDNN</sequence>
<reference evidence="5 6" key="1">
    <citation type="submission" date="2016-11" db="EMBL/GenBank/DDBJ databases">
        <authorList>
            <person name="Jaros S."/>
            <person name="Januszkiewicz K."/>
            <person name="Wedrychowicz H."/>
        </authorList>
    </citation>
    <scope>NUCLEOTIDE SEQUENCE [LARGE SCALE GENOMIC DNA]</scope>
    <source>
        <strain evidence="5 6">DSM 21864</strain>
    </source>
</reference>
<dbReference type="Gene3D" id="3.40.1410.10">
    <property type="entry name" value="Chorismate lyase-like"/>
    <property type="match status" value="1"/>
</dbReference>
<proteinExistence type="predicted"/>
<dbReference type="GO" id="GO:0003677">
    <property type="term" value="F:DNA binding"/>
    <property type="evidence" value="ECO:0007669"/>
    <property type="project" value="UniProtKB-KW"/>
</dbReference>
<keyword evidence="2" id="KW-0238">DNA-binding</keyword>
<dbReference type="Proteomes" id="UP000184080">
    <property type="component" value="Unassembled WGS sequence"/>
</dbReference>
<dbReference type="Gene3D" id="1.10.10.10">
    <property type="entry name" value="Winged helix-like DNA-binding domain superfamily/Winged helix DNA-binding domain"/>
    <property type="match status" value="1"/>
</dbReference>
<evidence type="ECO:0000256" key="1">
    <source>
        <dbReference type="ARBA" id="ARBA00023015"/>
    </source>
</evidence>
<evidence type="ECO:0000256" key="3">
    <source>
        <dbReference type="ARBA" id="ARBA00023163"/>
    </source>
</evidence>
<dbReference type="InterPro" id="IPR011663">
    <property type="entry name" value="UTRA"/>
</dbReference>
<evidence type="ECO:0000259" key="4">
    <source>
        <dbReference type="PROSITE" id="PS50949"/>
    </source>
</evidence>
<dbReference type="CDD" id="cd07377">
    <property type="entry name" value="WHTH_GntR"/>
    <property type="match status" value="1"/>
</dbReference>
<dbReference type="OrthoDB" id="457376at2"/>
<dbReference type="PRINTS" id="PR00035">
    <property type="entry name" value="HTHGNTR"/>
</dbReference>
<dbReference type="GO" id="GO:0045892">
    <property type="term" value="P:negative regulation of DNA-templated transcription"/>
    <property type="evidence" value="ECO:0007669"/>
    <property type="project" value="TreeGrafter"/>
</dbReference>
<accession>A0A1M6BZ66</accession>
<name>A0A1M6BZ66_9CLOT</name>
<evidence type="ECO:0000313" key="5">
    <source>
        <dbReference type="EMBL" id="SHI53784.1"/>
    </source>
</evidence>
<dbReference type="InterPro" id="IPR036390">
    <property type="entry name" value="WH_DNA-bd_sf"/>
</dbReference>
<dbReference type="EMBL" id="FQZO01000001">
    <property type="protein sequence ID" value="SHI53784.1"/>
    <property type="molecule type" value="Genomic_DNA"/>
</dbReference>
<dbReference type="InterPro" id="IPR036388">
    <property type="entry name" value="WH-like_DNA-bd_sf"/>
</dbReference>
<dbReference type="SMART" id="SM00345">
    <property type="entry name" value="HTH_GNTR"/>
    <property type="match status" value="1"/>
</dbReference>
<evidence type="ECO:0000256" key="2">
    <source>
        <dbReference type="ARBA" id="ARBA00023125"/>
    </source>
</evidence>
<protein>
    <submittedName>
        <fullName evidence="5">Transcriptional regulator, GntR family</fullName>
    </submittedName>
</protein>
<dbReference type="SUPFAM" id="SSF46785">
    <property type="entry name" value="Winged helix' DNA-binding domain"/>
    <property type="match status" value="1"/>
</dbReference>
<keyword evidence="3" id="KW-0804">Transcription</keyword>
<evidence type="ECO:0000313" key="6">
    <source>
        <dbReference type="Proteomes" id="UP000184080"/>
    </source>
</evidence>
<dbReference type="GO" id="GO:0003700">
    <property type="term" value="F:DNA-binding transcription factor activity"/>
    <property type="evidence" value="ECO:0007669"/>
    <property type="project" value="InterPro"/>
</dbReference>
<organism evidence="5 6">
    <name type="scientific">Clostridium amylolyticum</name>
    <dbReference type="NCBI Taxonomy" id="1121298"/>
    <lineage>
        <taxon>Bacteria</taxon>
        <taxon>Bacillati</taxon>
        <taxon>Bacillota</taxon>
        <taxon>Clostridia</taxon>
        <taxon>Eubacteriales</taxon>
        <taxon>Clostridiaceae</taxon>
        <taxon>Clostridium</taxon>
    </lineage>
</organism>
<dbReference type="AlphaFoldDB" id="A0A1M6BZ66"/>